<sequence>MAESATSKRERKKQATHLAITEAAWELFADHGYDATTVDDIAAAAEVSQRTFFRYFDSKEAVLFGAWRDEFDELARRMRERPVGEPPMAAMHEALISLAGYYKRQRAVRIQRARLVATSPNVGRYQQVTISPAFQAMLTDALAHRLGVDPTDDLRPALYAAVGMAVVRTATDRWLVDPDRLDLAQLVHAGFAALPGPTS</sequence>
<name>R4Z525_9ACTN</name>
<dbReference type="PRINTS" id="PR00455">
    <property type="entry name" value="HTHTETR"/>
</dbReference>
<dbReference type="Proteomes" id="UP000018291">
    <property type="component" value="Unassembled WGS sequence"/>
</dbReference>
<dbReference type="InterPro" id="IPR009057">
    <property type="entry name" value="Homeodomain-like_sf"/>
</dbReference>
<dbReference type="EMBL" id="CANL01000022">
    <property type="protein sequence ID" value="CCM63672.1"/>
    <property type="molecule type" value="Genomic_DNA"/>
</dbReference>
<dbReference type="Gene3D" id="1.10.10.60">
    <property type="entry name" value="Homeodomain-like"/>
    <property type="match status" value="1"/>
</dbReference>
<keyword evidence="7" id="KW-1185">Reference proteome</keyword>
<reference evidence="6 7" key="1">
    <citation type="journal article" date="2013" name="ISME J.">
        <title>Metabolic model for the filamentous 'Candidatus Microthrix parvicella' based on genomic and metagenomic analyses.</title>
        <authorList>
            <person name="Jon McIlroy S."/>
            <person name="Kristiansen R."/>
            <person name="Albertsen M."/>
            <person name="Michael Karst S."/>
            <person name="Rossetti S."/>
            <person name="Lund Nielsen J."/>
            <person name="Tandoi V."/>
            <person name="James Seviour R."/>
            <person name="Nielsen P.H."/>
        </authorList>
    </citation>
    <scope>NUCLEOTIDE SEQUENCE [LARGE SCALE GENOMIC DNA]</scope>
    <source>
        <strain evidence="6 7">RN1</strain>
    </source>
</reference>
<dbReference type="InterPro" id="IPR041347">
    <property type="entry name" value="MftR_C"/>
</dbReference>
<dbReference type="InterPro" id="IPR023772">
    <property type="entry name" value="DNA-bd_HTH_TetR-type_CS"/>
</dbReference>
<keyword evidence="3" id="KW-0804">Transcription</keyword>
<dbReference type="Pfam" id="PF17754">
    <property type="entry name" value="TetR_C_14"/>
    <property type="match status" value="1"/>
</dbReference>
<dbReference type="PROSITE" id="PS50977">
    <property type="entry name" value="HTH_TETR_2"/>
    <property type="match status" value="1"/>
</dbReference>
<evidence type="ECO:0000256" key="2">
    <source>
        <dbReference type="ARBA" id="ARBA00023125"/>
    </source>
</evidence>
<dbReference type="FunFam" id="1.10.10.60:FF:000141">
    <property type="entry name" value="TetR family transcriptional regulator"/>
    <property type="match status" value="1"/>
</dbReference>
<protein>
    <submittedName>
        <fullName evidence="6">Putative Transcriptional regulator, TetR family</fullName>
    </submittedName>
</protein>
<dbReference type="GO" id="GO:0000976">
    <property type="term" value="F:transcription cis-regulatory region binding"/>
    <property type="evidence" value="ECO:0007669"/>
    <property type="project" value="TreeGrafter"/>
</dbReference>
<evidence type="ECO:0000256" key="1">
    <source>
        <dbReference type="ARBA" id="ARBA00023015"/>
    </source>
</evidence>
<dbReference type="InterPro" id="IPR050109">
    <property type="entry name" value="HTH-type_TetR-like_transc_reg"/>
</dbReference>
<comment type="caution">
    <text evidence="6">The sequence shown here is derived from an EMBL/GenBank/DDBJ whole genome shotgun (WGS) entry which is preliminary data.</text>
</comment>
<dbReference type="PROSITE" id="PS01081">
    <property type="entry name" value="HTH_TETR_1"/>
    <property type="match status" value="1"/>
</dbReference>
<dbReference type="eggNOG" id="COG1309">
    <property type="taxonomic scope" value="Bacteria"/>
</dbReference>
<feature type="domain" description="HTH tetR-type" evidence="5">
    <location>
        <begin position="14"/>
        <end position="74"/>
    </location>
</feature>
<evidence type="ECO:0000256" key="3">
    <source>
        <dbReference type="ARBA" id="ARBA00023163"/>
    </source>
</evidence>
<dbReference type="GO" id="GO:0003700">
    <property type="term" value="F:DNA-binding transcription factor activity"/>
    <property type="evidence" value="ECO:0007669"/>
    <property type="project" value="TreeGrafter"/>
</dbReference>
<dbReference type="PANTHER" id="PTHR30055:SF238">
    <property type="entry name" value="MYCOFACTOCIN BIOSYNTHESIS TRANSCRIPTIONAL REGULATOR MFTR-RELATED"/>
    <property type="match status" value="1"/>
</dbReference>
<evidence type="ECO:0000313" key="6">
    <source>
        <dbReference type="EMBL" id="CCM63672.1"/>
    </source>
</evidence>
<organism evidence="6 7">
    <name type="scientific">Candidatus Neomicrothrix parvicella RN1</name>
    <dbReference type="NCBI Taxonomy" id="1229780"/>
    <lineage>
        <taxon>Bacteria</taxon>
        <taxon>Bacillati</taxon>
        <taxon>Actinomycetota</taxon>
        <taxon>Acidimicrobiia</taxon>
        <taxon>Acidimicrobiales</taxon>
        <taxon>Microthrixaceae</taxon>
        <taxon>Candidatus Neomicrothrix</taxon>
    </lineage>
</organism>
<dbReference type="STRING" id="1229780.BN381_290031"/>
<evidence type="ECO:0000259" key="5">
    <source>
        <dbReference type="PROSITE" id="PS50977"/>
    </source>
</evidence>
<dbReference type="HOGENOM" id="CLU_069356_2_3_11"/>
<evidence type="ECO:0000256" key="4">
    <source>
        <dbReference type="PROSITE-ProRule" id="PRU00335"/>
    </source>
</evidence>
<dbReference type="Gene3D" id="1.10.357.10">
    <property type="entry name" value="Tetracycline Repressor, domain 2"/>
    <property type="match status" value="1"/>
</dbReference>
<dbReference type="InterPro" id="IPR001647">
    <property type="entry name" value="HTH_TetR"/>
</dbReference>
<keyword evidence="1" id="KW-0805">Transcription regulation</keyword>
<dbReference type="SUPFAM" id="SSF46689">
    <property type="entry name" value="Homeodomain-like"/>
    <property type="match status" value="1"/>
</dbReference>
<feature type="DNA-binding region" description="H-T-H motif" evidence="4">
    <location>
        <begin position="37"/>
        <end position="56"/>
    </location>
</feature>
<evidence type="ECO:0000313" key="7">
    <source>
        <dbReference type="Proteomes" id="UP000018291"/>
    </source>
</evidence>
<dbReference type="AlphaFoldDB" id="R4Z525"/>
<dbReference type="OrthoDB" id="4214267at2"/>
<gene>
    <name evidence="6" type="ORF">BN381_290031</name>
</gene>
<dbReference type="GO" id="GO:0045892">
    <property type="term" value="P:negative regulation of DNA-templated transcription"/>
    <property type="evidence" value="ECO:0007669"/>
    <property type="project" value="UniProtKB-ARBA"/>
</dbReference>
<keyword evidence="2 4" id="KW-0238">DNA-binding</keyword>
<accession>R4Z525</accession>
<dbReference type="Pfam" id="PF00440">
    <property type="entry name" value="TetR_N"/>
    <property type="match status" value="1"/>
</dbReference>
<dbReference type="PANTHER" id="PTHR30055">
    <property type="entry name" value="HTH-TYPE TRANSCRIPTIONAL REGULATOR RUTR"/>
    <property type="match status" value="1"/>
</dbReference>
<dbReference type="RefSeq" id="WP_012226672.1">
    <property type="nucleotide sequence ID" value="NZ_HG422565.1"/>
</dbReference>
<proteinExistence type="predicted"/>